<evidence type="ECO:0000313" key="1">
    <source>
        <dbReference type="EMBL" id="SCB67940.1"/>
    </source>
</evidence>
<gene>
    <name evidence="1" type="ORF">BWGO95_02070</name>
</gene>
<proteinExistence type="predicted"/>
<reference evidence="1 2" key="1">
    <citation type="submission" date="2016-08" db="EMBL/GenBank/DDBJ databases">
        <authorList>
            <person name="Seilhamer J.J."/>
        </authorList>
    </citation>
    <scope>NUCLEOTIDE SEQUENCE [LARGE SCALE GENOMIC DNA]</scope>
    <source>
        <strain evidence="1 2">SDA_GO95</strain>
    </source>
</reference>
<organism evidence="1 2">
    <name type="scientific">Bacillus mycoides</name>
    <dbReference type="NCBI Taxonomy" id="1405"/>
    <lineage>
        <taxon>Bacteria</taxon>
        <taxon>Bacillati</taxon>
        <taxon>Bacillota</taxon>
        <taxon>Bacilli</taxon>
        <taxon>Bacillales</taxon>
        <taxon>Bacillaceae</taxon>
        <taxon>Bacillus</taxon>
        <taxon>Bacillus cereus group</taxon>
    </lineage>
</organism>
<evidence type="ECO:0000313" key="2">
    <source>
        <dbReference type="Proteomes" id="UP000195696"/>
    </source>
</evidence>
<protein>
    <submittedName>
        <fullName evidence="1">Uncharacterized protein</fullName>
    </submittedName>
</protein>
<name>A0A1G4EF46_BACMY</name>
<dbReference type="RefSeq" id="WP_016104707.1">
    <property type="nucleotide sequence ID" value="NZ_CP035953.1"/>
</dbReference>
<dbReference type="Proteomes" id="UP000195696">
    <property type="component" value="Unassembled WGS sequence"/>
</dbReference>
<dbReference type="EMBL" id="FMAK01000030">
    <property type="protein sequence ID" value="SCB67940.1"/>
    <property type="molecule type" value="Genomic_DNA"/>
</dbReference>
<sequence>MYKDRQVTVTEHILGGYRKSGKNNSPFTNFSPNSGATVKYGDKSIELDFNGLRTAIRNGDVKDVAILNPKQIEHLIEQDKITTPFWKNRALKWTKRDNEYLIKGEIPKDYFKIYE</sequence>
<dbReference type="AlphaFoldDB" id="A0A1G4EF46"/>
<accession>A0A1G4EF46</accession>